<dbReference type="Gene3D" id="3.40.630.30">
    <property type="match status" value="1"/>
</dbReference>
<name>A0A8J7CZJ9_DESMC</name>
<sequence>MIRPTMPDDTTALIALADATGLFQPKQLEELGEMLSDYFGGSSDSDSLRDGKADRFWITDDDNGAVGVAYCEMERMTDQTWNLQLIAIRPDRQGQGRGATLLRYVEQTLMARGGRVLLVETSGTPDFERTRTFYRKCGYDEEARIRDFYQAGADKIVYRKALSAQEQ</sequence>
<gene>
    <name evidence="4" type="ORF">IQ276_04590</name>
</gene>
<dbReference type="InterPro" id="IPR000182">
    <property type="entry name" value="GNAT_dom"/>
</dbReference>
<evidence type="ECO:0000259" key="3">
    <source>
        <dbReference type="PROSITE" id="PS51186"/>
    </source>
</evidence>
<dbReference type="GO" id="GO:0016747">
    <property type="term" value="F:acyltransferase activity, transferring groups other than amino-acyl groups"/>
    <property type="evidence" value="ECO:0007669"/>
    <property type="project" value="InterPro"/>
</dbReference>
<feature type="domain" description="N-acetyltransferase" evidence="3">
    <location>
        <begin position="1"/>
        <end position="163"/>
    </location>
</feature>
<dbReference type="InterPro" id="IPR016181">
    <property type="entry name" value="Acyl_CoA_acyltransferase"/>
</dbReference>
<evidence type="ECO:0000313" key="4">
    <source>
        <dbReference type="EMBL" id="MBE9021767.1"/>
    </source>
</evidence>
<dbReference type="PANTHER" id="PTHR43877">
    <property type="entry name" value="AMINOALKYLPHOSPHONATE N-ACETYLTRANSFERASE-RELATED-RELATED"/>
    <property type="match status" value="1"/>
</dbReference>
<evidence type="ECO:0000256" key="1">
    <source>
        <dbReference type="ARBA" id="ARBA00022679"/>
    </source>
</evidence>
<keyword evidence="5" id="KW-1185">Reference proteome</keyword>
<dbReference type="Pfam" id="PF13508">
    <property type="entry name" value="Acetyltransf_7"/>
    <property type="match status" value="1"/>
</dbReference>
<dbReference type="InterPro" id="IPR050832">
    <property type="entry name" value="Bact_Acetyltransf"/>
</dbReference>
<dbReference type="AlphaFoldDB" id="A0A8J7CZJ9"/>
<dbReference type="EMBL" id="JADEXS010000038">
    <property type="protein sequence ID" value="MBE9021767.1"/>
    <property type="molecule type" value="Genomic_DNA"/>
</dbReference>
<comment type="caution">
    <text evidence="4">The sequence shown here is derived from an EMBL/GenBank/DDBJ whole genome shotgun (WGS) entry which is preliminary data.</text>
</comment>
<dbReference type="CDD" id="cd04301">
    <property type="entry name" value="NAT_SF"/>
    <property type="match status" value="1"/>
</dbReference>
<reference evidence="4" key="1">
    <citation type="submission" date="2020-10" db="EMBL/GenBank/DDBJ databases">
        <authorList>
            <person name="Castelo-Branco R."/>
            <person name="Eusebio N."/>
            <person name="Adriana R."/>
            <person name="Vieira A."/>
            <person name="Brugerolle De Fraissinette N."/>
            <person name="Rezende De Castro R."/>
            <person name="Schneider M.P."/>
            <person name="Vasconcelos V."/>
            <person name="Leao P.N."/>
        </authorList>
    </citation>
    <scope>NUCLEOTIDE SEQUENCE</scope>
    <source>
        <strain evidence="4">LEGE 12446</strain>
    </source>
</reference>
<dbReference type="SUPFAM" id="SSF55729">
    <property type="entry name" value="Acyl-CoA N-acyltransferases (Nat)"/>
    <property type="match status" value="1"/>
</dbReference>
<protein>
    <submittedName>
        <fullName evidence="4">GNAT family N-acetyltransferase</fullName>
    </submittedName>
</protein>
<evidence type="ECO:0000256" key="2">
    <source>
        <dbReference type="ARBA" id="ARBA00023315"/>
    </source>
</evidence>
<organism evidence="4 5">
    <name type="scientific">Desmonostoc muscorum LEGE 12446</name>
    <dbReference type="NCBI Taxonomy" id="1828758"/>
    <lineage>
        <taxon>Bacteria</taxon>
        <taxon>Bacillati</taxon>
        <taxon>Cyanobacteriota</taxon>
        <taxon>Cyanophyceae</taxon>
        <taxon>Nostocales</taxon>
        <taxon>Nostocaceae</taxon>
        <taxon>Desmonostoc</taxon>
    </lineage>
</organism>
<dbReference type="Proteomes" id="UP000622533">
    <property type="component" value="Unassembled WGS sequence"/>
</dbReference>
<accession>A0A8J7CZJ9</accession>
<dbReference type="PANTHER" id="PTHR43877:SF2">
    <property type="entry name" value="AMINOALKYLPHOSPHONATE N-ACETYLTRANSFERASE-RELATED"/>
    <property type="match status" value="1"/>
</dbReference>
<keyword evidence="2" id="KW-0012">Acyltransferase</keyword>
<keyword evidence="1" id="KW-0808">Transferase</keyword>
<dbReference type="PROSITE" id="PS51186">
    <property type="entry name" value="GNAT"/>
    <property type="match status" value="1"/>
</dbReference>
<evidence type="ECO:0000313" key="5">
    <source>
        <dbReference type="Proteomes" id="UP000622533"/>
    </source>
</evidence>
<proteinExistence type="predicted"/>
<dbReference type="RefSeq" id="WP_190881542.1">
    <property type="nucleotide sequence ID" value="NZ_JADEXS020000001.1"/>
</dbReference>